<name>A0A0R3R4B8_9BILA</name>
<accession>A0A0R3R4B8</accession>
<proteinExistence type="predicted"/>
<protein>
    <submittedName>
        <fullName evidence="1">Secreted protein</fullName>
    </submittedName>
</protein>
<organism evidence="1">
    <name type="scientific">Brugia timori</name>
    <dbReference type="NCBI Taxonomy" id="42155"/>
    <lineage>
        <taxon>Eukaryota</taxon>
        <taxon>Metazoa</taxon>
        <taxon>Ecdysozoa</taxon>
        <taxon>Nematoda</taxon>
        <taxon>Chromadorea</taxon>
        <taxon>Rhabditida</taxon>
        <taxon>Spirurina</taxon>
        <taxon>Spiruromorpha</taxon>
        <taxon>Filarioidea</taxon>
        <taxon>Onchocercidae</taxon>
        <taxon>Brugia</taxon>
    </lineage>
</organism>
<reference evidence="1" key="1">
    <citation type="submission" date="2017-02" db="UniProtKB">
        <authorList>
            <consortium name="WormBaseParasite"/>
        </authorList>
    </citation>
    <scope>IDENTIFICATION</scope>
</reference>
<sequence length="88" mass="9650">LLLRLALCECFGLGFKAFSRIRRTSQELCNRALSSLPFWTVTLRAEETGCQGGSVLLESCGSASSTEGYPFVGRTSAWCTTKHKDLID</sequence>
<evidence type="ECO:0000313" key="1">
    <source>
        <dbReference type="WBParaSite" id="BTMF_0001485801-mRNA-1"/>
    </source>
</evidence>
<dbReference type="WBParaSite" id="BTMF_0001485801-mRNA-1">
    <property type="protein sequence ID" value="BTMF_0001485801-mRNA-1"/>
    <property type="gene ID" value="BTMF_0001485801"/>
</dbReference>
<dbReference type="AlphaFoldDB" id="A0A0R3R4B8"/>